<organism evidence="1 2">
    <name type="scientific">Paraglomus occultum</name>
    <dbReference type="NCBI Taxonomy" id="144539"/>
    <lineage>
        <taxon>Eukaryota</taxon>
        <taxon>Fungi</taxon>
        <taxon>Fungi incertae sedis</taxon>
        <taxon>Mucoromycota</taxon>
        <taxon>Glomeromycotina</taxon>
        <taxon>Glomeromycetes</taxon>
        <taxon>Paraglomerales</taxon>
        <taxon>Paraglomeraceae</taxon>
        <taxon>Paraglomus</taxon>
    </lineage>
</organism>
<dbReference type="Proteomes" id="UP000789572">
    <property type="component" value="Unassembled WGS sequence"/>
</dbReference>
<dbReference type="EMBL" id="CAJVPJ010001546">
    <property type="protein sequence ID" value="CAG8595553.1"/>
    <property type="molecule type" value="Genomic_DNA"/>
</dbReference>
<evidence type="ECO:0000313" key="2">
    <source>
        <dbReference type="Proteomes" id="UP000789572"/>
    </source>
</evidence>
<proteinExistence type="predicted"/>
<dbReference type="AlphaFoldDB" id="A0A9N9CE10"/>
<dbReference type="OrthoDB" id="10312524at2759"/>
<keyword evidence="2" id="KW-1185">Reference proteome</keyword>
<protein>
    <submittedName>
        <fullName evidence="1">1394_t:CDS:1</fullName>
    </submittedName>
</protein>
<name>A0A9N9CE10_9GLOM</name>
<reference evidence="1" key="1">
    <citation type="submission" date="2021-06" db="EMBL/GenBank/DDBJ databases">
        <authorList>
            <person name="Kallberg Y."/>
            <person name="Tangrot J."/>
            <person name="Rosling A."/>
        </authorList>
    </citation>
    <scope>NUCLEOTIDE SEQUENCE</scope>
    <source>
        <strain evidence="1">IA702</strain>
    </source>
</reference>
<gene>
    <name evidence="1" type="ORF">POCULU_LOCUS7197</name>
</gene>
<comment type="caution">
    <text evidence="1">The sequence shown here is derived from an EMBL/GenBank/DDBJ whole genome shotgun (WGS) entry which is preliminary data.</text>
</comment>
<accession>A0A9N9CE10</accession>
<sequence length="245" mass="28624">MPRINNEEEGAKMKRGKGKFEPVFVLSGFKTKNDAKDFVKAIDGSHVRGIFMSEYNKLKKMEDKKYYKGMLRRIISVKANFISKHPDSGLWWKQENDWIAHWHATENKQLETALRDGWKVDGQEIVRHKILELDYVPSTRRPPKNPKKSFDLAKKAIWEAGGDQGKVGDQERWAKTDEFTYQAELNKRRKDGMLAFDFGQAADLPVSLLATDPRTKYAERKKAFRERMRAILAENDDNDDDYYHH</sequence>
<evidence type="ECO:0000313" key="1">
    <source>
        <dbReference type="EMBL" id="CAG8595553.1"/>
    </source>
</evidence>